<dbReference type="Proteomes" id="UP000634530">
    <property type="component" value="Chromosome"/>
</dbReference>
<reference evidence="2 3" key="2">
    <citation type="journal article" date="2021" name="Microorganisms">
        <title>The Ever-Expanding Pseudomonas Genus: Description of 43 New Species and Partition of the Pseudomonas putida Group.</title>
        <authorList>
            <person name="Girard L."/>
            <person name="Lood C."/>
            <person name="Hofte M."/>
            <person name="Vandamme P."/>
            <person name="Rokni-Zadeh H."/>
            <person name="van Noort V."/>
            <person name="Lavigne R."/>
            <person name="De Mot R."/>
        </authorList>
    </citation>
    <scope>NUCLEOTIDE SEQUENCE [LARGE SCALE GENOMIC DNA]</scope>
    <source>
        <strain evidence="2 3">RW8P3</strain>
    </source>
</reference>
<evidence type="ECO:0000313" key="2">
    <source>
        <dbReference type="EMBL" id="QXI27449.1"/>
    </source>
</evidence>
<gene>
    <name evidence="2" type="ORF">HU752_026670</name>
</gene>
<dbReference type="RefSeq" id="WP_186688780.1">
    <property type="nucleotide sequence ID" value="NZ_CP077093.1"/>
</dbReference>
<keyword evidence="3" id="KW-1185">Reference proteome</keyword>
<protein>
    <submittedName>
        <fullName evidence="2">Uncharacterized protein</fullName>
    </submittedName>
</protein>
<dbReference type="EMBL" id="CP077093">
    <property type="protein sequence ID" value="QXI27449.1"/>
    <property type="molecule type" value="Genomic_DNA"/>
</dbReference>
<dbReference type="GO" id="GO:0006355">
    <property type="term" value="P:regulation of DNA-templated transcription"/>
    <property type="evidence" value="ECO:0007669"/>
    <property type="project" value="InterPro"/>
</dbReference>
<organism evidence="2 3">
    <name type="scientific">Pseudomonas vanderleydeniana</name>
    <dbReference type="NCBI Taxonomy" id="2745495"/>
    <lineage>
        <taxon>Bacteria</taxon>
        <taxon>Pseudomonadati</taxon>
        <taxon>Pseudomonadota</taxon>
        <taxon>Gammaproteobacteria</taxon>
        <taxon>Pseudomonadales</taxon>
        <taxon>Pseudomonadaceae</taxon>
        <taxon>Pseudomonas</taxon>
    </lineage>
</organism>
<dbReference type="PROSITE" id="PS00354">
    <property type="entry name" value="HMGI_Y"/>
    <property type="match status" value="1"/>
</dbReference>
<sequence>MTINHANLLHHHDNQADAITFDPTTGEIFTSREQPFRNHWSPYESWAAKRRADASLPEDHKKATTSLAALIAGQSTTQAPPPSTSTETTAPKRGRGRPKKVDVNPIASLAPVLLEPAIPMWVDDIIHGSVVRSAGVDNGKINVRMRSVIWALSLPEITTEACRTGVSKSGEMINLRTAQRIAQAARHSIHGIALHIERHPKIKTGLEAKRLAQAAFD</sequence>
<feature type="compositionally biased region" description="Low complexity" evidence="1">
    <location>
        <begin position="74"/>
        <end position="91"/>
    </location>
</feature>
<dbReference type="InterPro" id="IPR000637">
    <property type="entry name" value="HMGI/Y_DNA-bd_CS"/>
</dbReference>
<name>A0A9E6TR02_9PSED</name>
<feature type="region of interest" description="Disordered" evidence="1">
    <location>
        <begin position="72"/>
        <end position="101"/>
    </location>
</feature>
<dbReference type="KEGG" id="pvw:HU752_026670"/>
<evidence type="ECO:0000256" key="1">
    <source>
        <dbReference type="SAM" id="MobiDB-lite"/>
    </source>
</evidence>
<accession>A0A9E6TR02</accession>
<evidence type="ECO:0000313" key="3">
    <source>
        <dbReference type="Proteomes" id="UP000634530"/>
    </source>
</evidence>
<dbReference type="AlphaFoldDB" id="A0A9E6TR02"/>
<reference evidence="2 3" key="1">
    <citation type="journal article" date="2020" name="Microorganisms">
        <title>Reliable Identification of Environmental Pseudomonas Isolates Using the rpoD Gene.</title>
        <authorList>
            <consortium name="The Broad Institute Genome Sequencing Platform"/>
            <person name="Girard L."/>
            <person name="Lood C."/>
            <person name="Rokni-Zadeh H."/>
            <person name="van Noort V."/>
            <person name="Lavigne R."/>
            <person name="De Mot R."/>
        </authorList>
    </citation>
    <scope>NUCLEOTIDE SEQUENCE [LARGE SCALE GENOMIC DNA]</scope>
    <source>
        <strain evidence="2 3">RW8P3</strain>
    </source>
</reference>
<proteinExistence type="predicted"/>